<dbReference type="AlphaFoldDB" id="A0A8S1NL70"/>
<accession>A0A8S1NL70</accession>
<proteinExistence type="predicted"/>
<protein>
    <recommendedName>
        <fullName evidence="4">Transmembrane protein</fullName>
    </recommendedName>
</protein>
<keyword evidence="1" id="KW-0812">Transmembrane</keyword>
<evidence type="ECO:0000313" key="3">
    <source>
        <dbReference type="Proteomes" id="UP000688137"/>
    </source>
</evidence>
<organism evidence="2 3">
    <name type="scientific">Paramecium primaurelia</name>
    <dbReference type="NCBI Taxonomy" id="5886"/>
    <lineage>
        <taxon>Eukaryota</taxon>
        <taxon>Sar</taxon>
        <taxon>Alveolata</taxon>
        <taxon>Ciliophora</taxon>
        <taxon>Intramacronucleata</taxon>
        <taxon>Oligohymenophorea</taxon>
        <taxon>Peniculida</taxon>
        <taxon>Parameciidae</taxon>
        <taxon>Paramecium</taxon>
    </lineage>
</organism>
<evidence type="ECO:0000313" key="2">
    <source>
        <dbReference type="EMBL" id="CAD8094027.1"/>
    </source>
</evidence>
<keyword evidence="3" id="KW-1185">Reference proteome</keyword>
<dbReference type="EMBL" id="CAJJDM010000097">
    <property type="protein sequence ID" value="CAD8094027.1"/>
    <property type="molecule type" value="Genomic_DNA"/>
</dbReference>
<name>A0A8S1NL70_PARPR</name>
<reference evidence="2" key="1">
    <citation type="submission" date="2021-01" db="EMBL/GenBank/DDBJ databases">
        <authorList>
            <consortium name="Genoscope - CEA"/>
            <person name="William W."/>
        </authorList>
    </citation>
    <scope>NUCLEOTIDE SEQUENCE</scope>
</reference>
<comment type="caution">
    <text evidence="2">The sequence shown here is derived from an EMBL/GenBank/DDBJ whole genome shotgun (WGS) entry which is preliminary data.</text>
</comment>
<sequence>MHEKAQPSLPSLHIATNPNMNSTKRIHARMIIEPNVKDIISLPKAQQQMRSNHQQFRRIPLKVNPKVVQAFSPYQSYSIIVIYQIILRVLVIFFMKNINKKNNFKSQRKRNNWKNQRKFNTKRKLNTSNRKMKIMKIQQTQQWIRQRWNQDNNSNLILQQIDVFIF</sequence>
<dbReference type="Proteomes" id="UP000688137">
    <property type="component" value="Unassembled WGS sequence"/>
</dbReference>
<gene>
    <name evidence="2" type="ORF">PPRIM_AZ9-3.1.T0940179</name>
</gene>
<feature type="transmembrane region" description="Helical" evidence="1">
    <location>
        <begin position="74"/>
        <end position="95"/>
    </location>
</feature>
<evidence type="ECO:0008006" key="4">
    <source>
        <dbReference type="Google" id="ProtNLM"/>
    </source>
</evidence>
<evidence type="ECO:0000256" key="1">
    <source>
        <dbReference type="SAM" id="Phobius"/>
    </source>
</evidence>
<keyword evidence="1" id="KW-0472">Membrane</keyword>
<keyword evidence="1" id="KW-1133">Transmembrane helix</keyword>